<evidence type="ECO:0000256" key="1">
    <source>
        <dbReference type="SAM" id="MobiDB-lite"/>
    </source>
</evidence>
<feature type="compositionally biased region" description="Low complexity" evidence="1">
    <location>
        <begin position="136"/>
        <end position="153"/>
    </location>
</feature>
<gene>
    <name evidence="2" type="ORF">MVEN_01908000</name>
</gene>
<dbReference type="Proteomes" id="UP000620124">
    <property type="component" value="Unassembled WGS sequence"/>
</dbReference>
<evidence type="ECO:0000313" key="2">
    <source>
        <dbReference type="EMBL" id="KAF7339907.1"/>
    </source>
</evidence>
<name>A0A8H6XG52_9AGAR</name>
<feature type="compositionally biased region" description="Basic and acidic residues" evidence="1">
    <location>
        <begin position="751"/>
        <end position="775"/>
    </location>
</feature>
<feature type="region of interest" description="Disordered" evidence="1">
    <location>
        <begin position="603"/>
        <end position="806"/>
    </location>
</feature>
<keyword evidence="3" id="KW-1185">Reference proteome</keyword>
<feature type="compositionally biased region" description="Polar residues" evidence="1">
    <location>
        <begin position="718"/>
        <end position="750"/>
    </location>
</feature>
<feature type="compositionally biased region" description="Low complexity" evidence="1">
    <location>
        <begin position="345"/>
        <end position="354"/>
    </location>
</feature>
<feature type="compositionally biased region" description="Low complexity" evidence="1">
    <location>
        <begin position="503"/>
        <end position="515"/>
    </location>
</feature>
<evidence type="ECO:0000313" key="3">
    <source>
        <dbReference type="Proteomes" id="UP000620124"/>
    </source>
</evidence>
<feature type="compositionally biased region" description="Polar residues" evidence="1">
    <location>
        <begin position="649"/>
        <end position="658"/>
    </location>
</feature>
<dbReference type="OrthoDB" id="3358646at2759"/>
<dbReference type="EMBL" id="JACAZI010000019">
    <property type="protein sequence ID" value="KAF7339907.1"/>
    <property type="molecule type" value="Genomic_DNA"/>
</dbReference>
<proteinExistence type="predicted"/>
<feature type="region of interest" description="Disordered" evidence="1">
    <location>
        <begin position="1"/>
        <end position="23"/>
    </location>
</feature>
<dbReference type="PANTHER" id="PTHR38696">
    <property type="entry name" value="MEDIATOR OF RNA POLYMERASE II TRANSCRIPTION SUBUNIT 13"/>
    <property type="match status" value="1"/>
</dbReference>
<feature type="compositionally biased region" description="Basic and acidic residues" evidence="1">
    <location>
        <begin position="370"/>
        <end position="380"/>
    </location>
</feature>
<feature type="compositionally biased region" description="Basic and acidic residues" evidence="1">
    <location>
        <begin position="796"/>
        <end position="806"/>
    </location>
</feature>
<feature type="compositionally biased region" description="Polar residues" evidence="1">
    <location>
        <begin position="302"/>
        <end position="312"/>
    </location>
</feature>
<dbReference type="AlphaFoldDB" id="A0A8H6XG52"/>
<accession>A0A8H6XG52</accession>
<feature type="region of interest" description="Disordered" evidence="1">
    <location>
        <begin position="455"/>
        <end position="518"/>
    </location>
</feature>
<sequence>MSLMTSPEGSGFTPRREFLRDQQPPTPNSFSLMAIAGTNCIRLYSFPLPLMTALRRLLDSKNLVTALREDISQQMCEIALGGKPWTNAKSLSTEKLLVEIWAVIYQHGYTFLSAIDYGRESDDRLAMAFSKPAVRSLSPLSPSDSPVPASSSLNNKQSRRIPFALSFVSATTLRVIAPPLHSTPAILNAVRGSWPRGVVSEKKVGDNCFEFKLKGYKWFHEDTFATDSLRHILSLLSSLDVHSFSLLTSLTLTGRSRVKDLWIFTGPAASSIDSLPESPAPSILNGSAAELRRAVPEIPSVLSPTSLNSQQSLHRRLASEPTSNVPISPSHARAATDSPGGSSGGSSRPFSNSNVLRKAAPRAQVPVSVHDTDPPTHEEGFRAHLPSVVPEHEQNFTGVGASGRTPEVFYSTSPFHQNQAAEAPFPLVMPVGDVSPPNSFGNSPLGRASPVLVASDVPSASSSHRVPTPPLDHPSPGEETTVHSDPTTPGTPPQLLSPGAFRDSAFSSASTSADDVPIPIKWTGEERESLGPSFPGGWQPTPIDERPEDMGGFDAPDDAIFEQQDGMPTPDVQQVVQRVASPDLQAADLALRKSEAGLVGLIAASENPEPSEGNEGKGWVVVDVEGKGDDGLASKIESPPLVASPEPQSPASPTLQTKPTKDSSRSEGTPGTASPHPVAKAIAVVDAIEAKNKSGSKSSKPSTDSSPSGIRKFFSIGRKNSNPPSPASSVQNVSSDSQASKPLAATSVSVDDTKRAIEMVHNHSEKGGSAKEKNSKPPATSRFRDKLRLIGTPEASRNEDKQRSIN</sequence>
<protein>
    <submittedName>
        <fullName evidence="2">Uncharacterized protein</fullName>
    </submittedName>
</protein>
<dbReference type="PANTHER" id="PTHR38696:SF1">
    <property type="entry name" value="MEDIATOR OF RNA POLYMERASE II TRANSCRIPTION SUBUNIT 13"/>
    <property type="match status" value="1"/>
</dbReference>
<reference evidence="2" key="1">
    <citation type="submission" date="2020-05" db="EMBL/GenBank/DDBJ databases">
        <title>Mycena genomes resolve the evolution of fungal bioluminescence.</title>
        <authorList>
            <person name="Tsai I.J."/>
        </authorList>
    </citation>
    <scope>NUCLEOTIDE SEQUENCE</scope>
    <source>
        <strain evidence="2">CCC161011</strain>
    </source>
</reference>
<feature type="region of interest" description="Disordered" evidence="1">
    <location>
        <begin position="135"/>
        <end position="154"/>
    </location>
</feature>
<comment type="caution">
    <text evidence="2">The sequence shown here is derived from an EMBL/GenBank/DDBJ whole genome shotgun (WGS) entry which is preliminary data.</text>
</comment>
<feature type="region of interest" description="Disordered" evidence="1">
    <location>
        <begin position="302"/>
        <end position="380"/>
    </location>
</feature>
<feature type="compositionally biased region" description="Low complexity" evidence="1">
    <location>
        <begin position="693"/>
        <end position="709"/>
    </location>
</feature>
<organism evidence="2 3">
    <name type="scientific">Mycena venus</name>
    <dbReference type="NCBI Taxonomy" id="2733690"/>
    <lineage>
        <taxon>Eukaryota</taxon>
        <taxon>Fungi</taxon>
        <taxon>Dikarya</taxon>
        <taxon>Basidiomycota</taxon>
        <taxon>Agaricomycotina</taxon>
        <taxon>Agaricomycetes</taxon>
        <taxon>Agaricomycetidae</taxon>
        <taxon>Agaricales</taxon>
        <taxon>Marasmiineae</taxon>
        <taxon>Mycenaceae</taxon>
        <taxon>Mycena</taxon>
    </lineage>
</organism>